<dbReference type="GO" id="GO:0004407">
    <property type="term" value="F:histone deacetylase activity"/>
    <property type="evidence" value="ECO:0007669"/>
    <property type="project" value="TreeGrafter"/>
</dbReference>
<dbReference type="AlphaFoldDB" id="A0AAV4BPJ6"/>
<evidence type="ECO:0000256" key="1">
    <source>
        <dbReference type="SAM" id="MobiDB-lite"/>
    </source>
</evidence>
<sequence>MAEQSCHDKETDKDLADLPEVVATETPPDTGSSSGSDDEDFVLLKKLAAVDFEDRKSDLYAGTGFTYSDLFSLHRCEWDPFFPENPQRVLGPIKRCKDLGLVQRCKPIEICYTTVDTLLTKHSQELVDLAESTVNMTQEQHKHLSQKYDSFFCNKHTYEASLAAAGSVINMTKTILQGTVTNGFAMVRPPGHHAQESEFNGYCTFNNVALAAQAVLDGGLDKILILDWDVHHGQGVQQMFYDDPRVLYISIHRYEYGKFWPNLRESDYDYIGRDKGKGFNVNIPLNKVGMTDTDYLSILHQLILPLAYEFSPQVILIASGYDAALGCPEGEMLLTPAMYAHLTHHMMALAAGRVSVALEGGYCLESLAESCALTLRALLQDPCPQLEEVGEPSDSITSTILNVVKVLRPHWNCFAHYKTTSRSKLCPFHDVNSMPPVPGIEFSTPENRPETFDLAAYPVQEASEKEALVKLVDQAIAATDLSVAENRCCYVFDANMRAHKTEGHPEQPDRISAIYTRLAEWRLLKRLLRVPSRLARKSELLWIHTEDYIQELVMTETMEESEIDSLPIRKNYISIYMNQKSLYCALLSCGSVLNMVEAILTKQVQSGVAIVRPPGHHAECSKAMGFCFFNNVAVAAKFAQHHFGLKRILIVDWDIHHGNATQHQFYDDPSVLYISLHRFDGGFFFPGSQDANLDRCGEGPGLGFNNYVYDITPVVTNANIPTFQGRMGDAEYITAFTQIVMPIAYQFNPELVLVSAGFDAAIGDPLGNYRVTPAGYGHMTHMLMGLANGRVGLILEVS</sequence>
<dbReference type="PANTHER" id="PTHR10625">
    <property type="entry name" value="HISTONE DEACETYLASE HDAC1-RELATED"/>
    <property type="match status" value="1"/>
</dbReference>
<accession>A0AAV4BPJ6</accession>
<dbReference type="InterPro" id="IPR000286">
    <property type="entry name" value="HDACs"/>
</dbReference>
<dbReference type="InterPro" id="IPR037138">
    <property type="entry name" value="His_deacetylse_dom_sf"/>
</dbReference>
<feature type="compositionally biased region" description="Low complexity" evidence="1">
    <location>
        <begin position="25"/>
        <end position="35"/>
    </location>
</feature>
<evidence type="ECO:0000313" key="3">
    <source>
        <dbReference type="EMBL" id="GFO21282.1"/>
    </source>
</evidence>
<reference evidence="3 4" key="1">
    <citation type="journal article" date="2021" name="Elife">
        <title>Chloroplast acquisition without the gene transfer in kleptoplastic sea slugs, Plakobranchus ocellatus.</title>
        <authorList>
            <person name="Maeda T."/>
            <person name="Takahashi S."/>
            <person name="Yoshida T."/>
            <person name="Shimamura S."/>
            <person name="Takaki Y."/>
            <person name="Nagai Y."/>
            <person name="Toyoda A."/>
            <person name="Suzuki Y."/>
            <person name="Arimoto A."/>
            <person name="Ishii H."/>
            <person name="Satoh N."/>
            <person name="Nishiyama T."/>
            <person name="Hasebe M."/>
            <person name="Maruyama T."/>
            <person name="Minagawa J."/>
            <person name="Obokata J."/>
            <person name="Shigenobu S."/>
        </authorList>
    </citation>
    <scope>NUCLEOTIDE SEQUENCE [LARGE SCALE GENOMIC DNA]</scope>
</reference>
<dbReference type="InterPro" id="IPR023801">
    <property type="entry name" value="His_deacetylse_dom"/>
</dbReference>
<protein>
    <submittedName>
        <fullName evidence="3">Histone deacetylase</fullName>
    </submittedName>
</protein>
<dbReference type="Proteomes" id="UP000735302">
    <property type="component" value="Unassembled WGS sequence"/>
</dbReference>
<feature type="compositionally biased region" description="Basic and acidic residues" evidence="1">
    <location>
        <begin position="1"/>
        <end position="16"/>
    </location>
</feature>
<dbReference type="Gene3D" id="3.40.800.20">
    <property type="entry name" value="Histone deacetylase domain"/>
    <property type="match status" value="2"/>
</dbReference>
<dbReference type="EMBL" id="BLXT01005251">
    <property type="protein sequence ID" value="GFO21282.1"/>
    <property type="molecule type" value="Genomic_DNA"/>
</dbReference>
<proteinExistence type="predicted"/>
<dbReference type="PRINTS" id="PR01270">
    <property type="entry name" value="HDASUPER"/>
</dbReference>
<keyword evidence="4" id="KW-1185">Reference proteome</keyword>
<gene>
    <name evidence="3" type="ORF">PoB_004778700</name>
</gene>
<evidence type="ECO:0000313" key="4">
    <source>
        <dbReference type="Proteomes" id="UP000735302"/>
    </source>
</evidence>
<feature type="domain" description="Histone deacetylase" evidence="2">
    <location>
        <begin position="504"/>
        <end position="789"/>
    </location>
</feature>
<dbReference type="Pfam" id="PF00850">
    <property type="entry name" value="Hist_deacetyl"/>
    <property type="match status" value="2"/>
</dbReference>
<name>A0AAV4BPJ6_9GAST</name>
<comment type="caution">
    <text evidence="3">The sequence shown here is derived from an EMBL/GenBank/DDBJ whole genome shotgun (WGS) entry which is preliminary data.</text>
</comment>
<dbReference type="GO" id="GO:0040029">
    <property type="term" value="P:epigenetic regulation of gene expression"/>
    <property type="evidence" value="ECO:0007669"/>
    <property type="project" value="TreeGrafter"/>
</dbReference>
<dbReference type="InterPro" id="IPR023696">
    <property type="entry name" value="Ureohydrolase_dom_sf"/>
</dbReference>
<evidence type="ECO:0000259" key="2">
    <source>
        <dbReference type="Pfam" id="PF00850"/>
    </source>
</evidence>
<dbReference type="SUPFAM" id="SSF52768">
    <property type="entry name" value="Arginase/deacetylase"/>
    <property type="match status" value="2"/>
</dbReference>
<feature type="domain" description="Histone deacetylase" evidence="2">
    <location>
        <begin position="83"/>
        <end position="377"/>
    </location>
</feature>
<dbReference type="GO" id="GO:0000118">
    <property type="term" value="C:histone deacetylase complex"/>
    <property type="evidence" value="ECO:0007669"/>
    <property type="project" value="TreeGrafter"/>
</dbReference>
<dbReference type="PANTHER" id="PTHR10625:SF38">
    <property type="entry name" value="HISTONE DEACETYLASE 6, ISOFORM G"/>
    <property type="match status" value="1"/>
</dbReference>
<organism evidence="3 4">
    <name type="scientific">Plakobranchus ocellatus</name>
    <dbReference type="NCBI Taxonomy" id="259542"/>
    <lineage>
        <taxon>Eukaryota</taxon>
        <taxon>Metazoa</taxon>
        <taxon>Spiralia</taxon>
        <taxon>Lophotrochozoa</taxon>
        <taxon>Mollusca</taxon>
        <taxon>Gastropoda</taxon>
        <taxon>Heterobranchia</taxon>
        <taxon>Euthyneura</taxon>
        <taxon>Panpulmonata</taxon>
        <taxon>Sacoglossa</taxon>
        <taxon>Placobranchoidea</taxon>
        <taxon>Plakobranchidae</taxon>
        <taxon>Plakobranchus</taxon>
    </lineage>
</organism>
<feature type="region of interest" description="Disordered" evidence="1">
    <location>
        <begin position="1"/>
        <end position="38"/>
    </location>
</feature>